<sequence length="406" mass="45191">MLYFRDASFKKSLLATFSLSFASSVLAHGWVEVPKARQVFCADDGGYWTDSIPNAACQKAYNQSGDYPFTQKNEFSALVPDYHNQSAVEAVVKDTTLCAAGDPRKAGMDIPDKNWQKTSLKPGKHTLKIKVTAAHPNHFFQIYLSKAGYNSATQPLTWDDLELIAEHGEKPVVNGFYAMDYTIPDGREGSAVLYMRWQRLDPAGEGFYNCSDLLITKTGGEPDPDPDPEPAPDLVELGRYITSETNEAKPGDKASFKLQNHQGVDVVNESIGITTKNAEFTAWTAELARKVNDLHGKSVQIGFWHAEMNHYMYDEVNIFNNAVFAQDASYTFSTAIISGDKPIPPTNYDYIYPKGIGDYVDGTKVLASDGDVYQCKPWPFTPWCNQSQFYYAPATGLAWAEAWNKL</sequence>
<evidence type="ECO:0000259" key="5">
    <source>
        <dbReference type="Pfam" id="PF03067"/>
    </source>
</evidence>
<protein>
    <submittedName>
        <fullName evidence="7">Lytic polysaccharide monooxygenase</fullName>
    </submittedName>
</protein>
<dbReference type="Gene3D" id="3.30.70.2150">
    <property type="match status" value="1"/>
</dbReference>
<keyword evidence="7" id="KW-0503">Monooxygenase</keyword>
<evidence type="ECO:0000256" key="4">
    <source>
        <dbReference type="SAM" id="SignalP"/>
    </source>
</evidence>
<keyword evidence="1" id="KW-0964">Secreted</keyword>
<feature type="chain" id="PRO_5046028351" evidence="4">
    <location>
        <begin position="28"/>
        <end position="406"/>
    </location>
</feature>
<dbReference type="Pfam" id="PF18416">
    <property type="entry name" value="GbpA_2"/>
    <property type="match status" value="1"/>
</dbReference>
<evidence type="ECO:0000256" key="1">
    <source>
        <dbReference type="ARBA" id="ARBA00022525"/>
    </source>
</evidence>
<keyword evidence="3 4" id="KW-0732">Signal</keyword>
<name>A0ABP8V546_9GAMM</name>
<dbReference type="RefSeq" id="WP_345197425.1">
    <property type="nucleotide sequence ID" value="NZ_BAABFL010000438.1"/>
</dbReference>
<feature type="domain" description="Chitin-binding type-4" evidence="5">
    <location>
        <begin position="28"/>
        <end position="213"/>
    </location>
</feature>
<dbReference type="InterPro" id="IPR004302">
    <property type="entry name" value="Cellulose/chitin-bd_N"/>
</dbReference>
<gene>
    <name evidence="7" type="ORF">GCM10023116_33970</name>
</gene>
<evidence type="ECO:0000256" key="3">
    <source>
        <dbReference type="ARBA" id="ARBA00022729"/>
    </source>
</evidence>
<evidence type="ECO:0000256" key="2">
    <source>
        <dbReference type="ARBA" id="ARBA00022669"/>
    </source>
</evidence>
<dbReference type="CDD" id="cd21177">
    <property type="entry name" value="LPMO_AA10"/>
    <property type="match status" value="1"/>
</dbReference>
<accession>A0ABP8V546</accession>
<organism evidence="7 8">
    <name type="scientific">Kistimonas scapharcae</name>
    <dbReference type="NCBI Taxonomy" id="1036133"/>
    <lineage>
        <taxon>Bacteria</taxon>
        <taxon>Pseudomonadati</taxon>
        <taxon>Pseudomonadota</taxon>
        <taxon>Gammaproteobacteria</taxon>
        <taxon>Oceanospirillales</taxon>
        <taxon>Endozoicomonadaceae</taxon>
        <taxon>Kistimonas</taxon>
    </lineage>
</organism>
<keyword evidence="7" id="KW-0560">Oxidoreductase</keyword>
<dbReference type="InterPro" id="IPR051024">
    <property type="entry name" value="GlcNAc_Chitin_IntDeg"/>
</dbReference>
<comment type="caution">
    <text evidence="7">The sequence shown here is derived from an EMBL/GenBank/DDBJ whole genome shotgun (WGS) entry which is preliminary data.</text>
</comment>
<evidence type="ECO:0000259" key="6">
    <source>
        <dbReference type="Pfam" id="PF18416"/>
    </source>
</evidence>
<dbReference type="InterPro" id="IPR041029">
    <property type="entry name" value="GbpA_2"/>
</dbReference>
<reference evidence="8" key="1">
    <citation type="journal article" date="2019" name="Int. J. Syst. Evol. Microbiol.">
        <title>The Global Catalogue of Microorganisms (GCM) 10K type strain sequencing project: providing services to taxonomists for standard genome sequencing and annotation.</title>
        <authorList>
            <consortium name="The Broad Institute Genomics Platform"/>
            <consortium name="The Broad Institute Genome Sequencing Center for Infectious Disease"/>
            <person name="Wu L."/>
            <person name="Ma J."/>
        </authorList>
    </citation>
    <scope>NUCLEOTIDE SEQUENCE [LARGE SCALE GENOMIC DNA]</scope>
    <source>
        <strain evidence="8">JCM 17805</strain>
    </source>
</reference>
<proteinExistence type="predicted"/>
<keyword evidence="8" id="KW-1185">Reference proteome</keyword>
<dbReference type="PANTHER" id="PTHR34823:SF1">
    <property type="entry name" value="CHITIN-BINDING TYPE-4 DOMAIN-CONTAINING PROTEIN"/>
    <property type="match status" value="1"/>
</dbReference>
<dbReference type="Pfam" id="PF03067">
    <property type="entry name" value="LPMO_10"/>
    <property type="match status" value="1"/>
</dbReference>
<dbReference type="PANTHER" id="PTHR34823">
    <property type="entry name" value="GLCNAC-BINDING PROTEIN A"/>
    <property type="match status" value="1"/>
</dbReference>
<dbReference type="SUPFAM" id="SSF81296">
    <property type="entry name" value="E set domains"/>
    <property type="match status" value="1"/>
</dbReference>
<evidence type="ECO:0000313" key="8">
    <source>
        <dbReference type="Proteomes" id="UP001500604"/>
    </source>
</evidence>
<dbReference type="GO" id="GO:0004497">
    <property type="term" value="F:monooxygenase activity"/>
    <property type="evidence" value="ECO:0007669"/>
    <property type="project" value="UniProtKB-KW"/>
</dbReference>
<dbReference type="Gene3D" id="2.70.50.50">
    <property type="entry name" value="chitin-binding protein cbp21"/>
    <property type="match status" value="1"/>
</dbReference>
<evidence type="ECO:0000313" key="7">
    <source>
        <dbReference type="EMBL" id="GAA4651114.1"/>
    </source>
</evidence>
<dbReference type="InterPro" id="IPR014756">
    <property type="entry name" value="Ig_E-set"/>
</dbReference>
<dbReference type="EMBL" id="BAABFL010000438">
    <property type="protein sequence ID" value="GAA4651114.1"/>
    <property type="molecule type" value="Genomic_DNA"/>
</dbReference>
<feature type="domain" description="N-acetylglucosamine binding protein A" evidence="6">
    <location>
        <begin position="241"/>
        <end position="335"/>
    </location>
</feature>
<keyword evidence="2" id="KW-0147">Chitin-binding</keyword>
<feature type="signal peptide" evidence="4">
    <location>
        <begin position="1"/>
        <end position="27"/>
    </location>
</feature>
<dbReference type="Proteomes" id="UP001500604">
    <property type="component" value="Unassembled WGS sequence"/>
</dbReference>